<dbReference type="RefSeq" id="WP_280937839.1">
    <property type="nucleotide sequence ID" value="NZ_CP123759.1"/>
</dbReference>
<dbReference type="GO" id="GO:0016787">
    <property type="term" value="F:hydrolase activity"/>
    <property type="evidence" value="ECO:0007669"/>
    <property type="project" value="UniProtKB-KW"/>
</dbReference>
<keyword evidence="3" id="KW-1185">Reference proteome</keyword>
<proteinExistence type="predicted"/>
<reference evidence="2 3" key="1">
    <citation type="submission" date="2023-04" db="EMBL/GenBank/DDBJ databases">
        <title>Genome dynamics across the evolutionary transition to endosymbiosis.</title>
        <authorList>
            <person name="Siozios S."/>
            <person name="Nadal-Jimenez P."/>
            <person name="Azagi T."/>
            <person name="Sprong H."/>
            <person name="Frost C.L."/>
            <person name="Parratt S.R."/>
            <person name="Taylor G."/>
            <person name="Brettell L."/>
            <person name="Lew K.C."/>
            <person name="Croft L."/>
            <person name="King K.C."/>
            <person name="Brockhurst M.A."/>
            <person name="Hypsa V."/>
            <person name="Novakova E."/>
            <person name="Darby A.C."/>
            <person name="Hurst G.D.D."/>
        </authorList>
    </citation>
    <scope>NUCLEOTIDE SEQUENCE [LARGE SCALE GENOMIC DNA]</scope>
    <source>
        <strain evidence="3">aApi_AU</strain>
    </source>
</reference>
<dbReference type="Proteomes" id="UP001231859">
    <property type="component" value="Chromosome"/>
</dbReference>
<evidence type="ECO:0000313" key="2">
    <source>
        <dbReference type="EMBL" id="WGO83184.1"/>
    </source>
</evidence>
<dbReference type="SUPFAM" id="SSF53474">
    <property type="entry name" value="alpha/beta-Hydrolases"/>
    <property type="match status" value="1"/>
</dbReference>
<dbReference type="PANTHER" id="PTHR37017">
    <property type="entry name" value="AB HYDROLASE-1 DOMAIN-CONTAINING PROTEIN-RELATED"/>
    <property type="match status" value="1"/>
</dbReference>
<dbReference type="EMBL" id="CP123759">
    <property type="protein sequence ID" value="WGO83184.1"/>
    <property type="molecule type" value="Genomic_DNA"/>
</dbReference>
<feature type="domain" description="AB hydrolase-1" evidence="1">
    <location>
        <begin position="6"/>
        <end position="231"/>
    </location>
</feature>
<accession>A0ABY8P2L2</accession>
<sequence length="240" mass="27296">MQYTYLLIHGSWHDGRAWGDVAKILRNQGLDVHTPTIAGHGLQADFSISHAGCVDSIVEYVRQHDLKDLVVLGHSFGGTIVQRLAEIEASRIKRLVFHNAFVLRDGESLFNTLPPSYHKIWPKITIEKKIMLPFDIFREFFIGDAKLEKAKQVYDNFLTPSCAASQYDKVPLKTFESLTIPRSIIYASTDNALPVGEYGWHPKFSNRLKFYRFTTLPGSHEVLFTNPQKLAKCIIHASRP</sequence>
<dbReference type="Pfam" id="PF12697">
    <property type="entry name" value="Abhydrolase_6"/>
    <property type="match status" value="1"/>
</dbReference>
<evidence type="ECO:0000259" key="1">
    <source>
        <dbReference type="Pfam" id="PF12697"/>
    </source>
</evidence>
<dbReference type="InterPro" id="IPR029058">
    <property type="entry name" value="AB_hydrolase_fold"/>
</dbReference>
<evidence type="ECO:0000313" key="3">
    <source>
        <dbReference type="Proteomes" id="UP001231859"/>
    </source>
</evidence>
<organism evidence="2 3">
    <name type="scientific">Arsenophonus apicola</name>
    <dbReference type="NCBI Taxonomy" id="2879119"/>
    <lineage>
        <taxon>Bacteria</taxon>
        <taxon>Pseudomonadati</taxon>
        <taxon>Pseudomonadota</taxon>
        <taxon>Gammaproteobacteria</taxon>
        <taxon>Enterobacterales</taxon>
        <taxon>Morganellaceae</taxon>
        <taxon>Arsenophonus</taxon>
    </lineage>
</organism>
<dbReference type="InterPro" id="IPR052897">
    <property type="entry name" value="Sec-Metab_Biosynth_Hydrolase"/>
</dbReference>
<keyword evidence="2" id="KW-0378">Hydrolase</keyword>
<dbReference type="PANTHER" id="PTHR37017:SF11">
    <property type="entry name" value="ESTERASE_LIPASE_THIOESTERASE DOMAIN-CONTAINING PROTEIN"/>
    <property type="match status" value="1"/>
</dbReference>
<gene>
    <name evidence="2" type="ORF">QG404_12695</name>
</gene>
<name>A0ABY8P2L2_9GAMM</name>
<dbReference type="InterPro" id="IPR000073">
    <property type="entry name" value="AB_hydrolase_1"/>
</dbReference>
<dbReference type="Gene3D" id="3.40.50.1820">
    <property type="entry name" value="alpha/beta hydrolase"/>
    <property type="match status" value="1"/>
</dbReference>
<protein>
    <submittedName>
        <fullName evidence="2">Alpha/beta hydrolase</fullName>
    </submittedName>
</protein>